<protein>
    <recommendedName>
        <fullName evidence="5">Aminotransferase</fullName>
        <ecNumber evidence="5">2.6.1.-</ecNumber>
    </recommendedName>
</protein>
<dbReference type="PANTHER" id="PTHR43807">
    <property type="entry name" value="FI04487P"/>
    <property type="match status" value="1"/>
</dbReference>
<dbReference type="STRING" id="1121449.SAMN02745704_01523"/>
<dbReference type="InterPro" id="IPR015422">
    <property type="entry name" value="PyrdxlP-dep_Trfase_small"/>
</dbReference>
<comment type="similarity">
    <text evidence="5">Belongs to the class-I pyridoxal-phosphate-dependent aminotransferase family.</text>
</comment>
<dbReference type="InterPro" id="IPR051326">
    <property type="entry name" value="Kynurenine-oxoglutarate_AT"/>
</dbReference>
<dbReference type="Gene3D" id="3.40.640.10">
    <property type="entry name" value="Type I PLP-dependent aspartate aminotransferase-like (Major domain)"/>
    <property type="match status" value="1"/>
</dbReference>
<evidence type="ECO:0000256" key="4">
    <source>
        <dbReference type="ARBA" id="ARBA00022898"/>
    </source>
</evidence>
<dbReference type="RefSeq" id="WP_078717089.1">
    <property type="nucleotide sequence ID" value="NZ_FUYC01000005.1"/>
</dbReference>
<dbReference type="PANTHER" id="PTHR43807:SF20">
    <property type="entry name" value="FI04487P"/>
    <property type="match status" value="1"/>
</dbReference>
<keyword evidence="2 5" id="KW-0032">Aminotransferase</keyword>
<reference evidence="7 8" key="1">
    <citation type="submission" date="2017-02" db="EMBL/GenBank/DDBJ databases">
        <authorList>
            <person name="Peterson S.W."/>
        </authorList>
    </citation>
    <scope>NUCLEOTIDE SEQUENCE [LARGE SCALE GENOMIC DNA]</scope>
    <source>
        <strain evidence="7 8">DSM 16080</strain>
    </source>
</reference>
<evidence type="ECO:0000259" key="6">
    <source>
        <dbReference type="Pfam" id="PF00155"/>
    </source>
</evidence>
<dbReference type="EC" id="2.6.1.-" evidence="5"/>
<dbReference type="InterPro" id="IPR004839">
    <property type="entry name" value="Aminotransferase_I/II_large"/>
</dbReference>
<dbReference type="GO" id="GO:0016212">
    <property type="term" value="F:kynurenine-oxoglutarate transaminase activity"/>
    <property type="evidence" value="ECO:0007669"/>
    <property type="project" value="TreeGrafter"/>
</dbReference>
<dbReference type="Gene3D" id="3.90.1150.10">
    <property type="entry name" value="Aspartate Aminotransferase, domain 1"/>
    <property type="match status" value="1"/>
</dbReference>
<feature type="domain" description="Aminotransferase class I/classII large" evidence="6">
    <location>
        <begin position="28"/>
        <end position="381"/>
    </location>
</feature>
<comment type="cofactor">
    <cofactor evidence="1 5">
        <name>pyridoxal 5'-phosphate</name>
        <dbReference type="ChEBI" id="CHEBI:597326"/>
    </cofactor>
</comment>
<evidence type="ECO:0000313" key="7">
    <source>
        <dbReference type="EMBL" id="SKA82208.1"/>
    </source>
</evidence>
<dbReference type="Proteomes" id="UP000190027">
    <property type="component" value="Unassembled WGS sequence"/>
</dbReference>
<keyword evidence="3 5" id="KW-0808">Transferase</keyword>
<keyword evidence="8" id="KW-1185">Reference proteome</keyword>
<dbReference type="OrthoDB" id="9804474at2"/>
<dbReference type="Pfam" id="PF00155">
    <property type="entry name" value="Aminotran_1_2"/>
    <property type="match status" value="1"/>
</dbReference>
<dbReference type="PROSITE" id="PS00105">
    <property type="entry name" value="AA_TRANSFER_CLASS_1"/>
    <property type="match status" value="1"/>
</dbReference>
<evidence type="ECO:0000256" key="3">
    <source>
        <dbReference type="ARBA" id="ARBA00022679"/>
    </source>
</evidence>
<dbReference type="AlphaFoldDB" id="A0A1T4WZB0"/>
<keyword evidence="4" id="KW-0663">Pyridoxal phosphate</keyword>
<dbReference type="EMBL" id="FUYC01000005">
    <property type="protein sequence ID" value="SKA82208.1"/>
    <property type="molecule type" value="Genomic_DNA"/>
</dbReference>
<sequence>MPIRQSQRCDLVKQSDIRSMTLACAAVDGINLAQGVCDLDVPEPVLHGAEQAMRQGKNVYTRFDGLPEFRQAIARHQRRFQGLDLDPESNIVVSVGATGAFQATCAAMFDPGDEILLFEPFYGYHVNTLRSMDLTPTFVSLRQPDWSFTDDDLDAAASPKLRGVVLNTPLNPCGKVFTQEELERVARFCRKHDLMLLSDEIYEHFVYDGHRHISPATLPGMEERVVSISGVSKVFAVTGWRLGWAVCHSRWHEPIGHFNDLYYVCPPAPLQMGAANGLDQLGDDYYQELAEDHRRKRDRFCLALTRAGLKPHVPDGAYYALARIDHLPGRDSHERAMHLLRETGVACVPGRAFWNDPLGQGLARFCFAKRWPELEEACRRLEHFA</sequence>
<organism evidence="7 8">
    <name type="scientific">Paucidesulfovibrio gracilis DSM 16080</name>
    <dbReference type="NCBI Taxonomy" id="1121449"/>
    <lineage>
        <taxon>Bacteria</taxon>
        <taxon>Pseudomonadati</taxon>
        <taxon>Thermodesulfobacteriota</taxon>
        <taxon>Desulfovibrionia</taxon>
        <taxon>Desulfovibrionales</taxon>
        <taxon>Desulfovibrionaceae</taxon>
        <taxon>Paucidesulfovibrio</taxon>
    </lineage>
</organism>
<evidence type="ECO:0000256" key="1">
    <source>
        <dbReference type="ARBA" id="ARBA00001933"/>
    </source>
</evidence>
<evidence type="ECO:0000313" key="8">
    <source>
        <dbReference type="Proteomes" id="UP000190027"/>
    </source>
</evidence>
<dbReference type="InterPro" id="IPR015421">
    <property type="entry name" value="PyrdxlP-dep_Trfase_major"/>
</dbReference>
<dbReference type="InterPro" id="IPR015424">
    <property type="entry name" value="PyrdxlP-dep_Trfase"/>
</dbReference>
<evidence type="ECO:0000256" key="2">
    <source>
        <dbReference type="ARBA" id="ARBA00022576"/>
    </source>
</evidence>
<dbReference type="GO" id="GO:0030170">
    <property type="term" value="F:pyridoxal phosphate binding"/>
    <property type="evidence" value="ECO:0007669"/>
    <property type="project" value="InterPro"/>
</dbReference>
<dbReference type="InterPro" id="IPR004838">
    <property type="entry name" value="NHTrfase_class1_PyrdxlP-BS"/>
</dbReference>
<dbReference type="PRINTS" id="PR00753">
    <property type="entry name" value="ACCSYNTHASE"/>
</dbReference>
<accession>A0A1T4WZB0</accession>
<dbReference type="GO" id="GO:0005737">
    <property type="term" value="C:cytoplasm"/>
    <property type="evidence" value="ECO:0007669"/>
    <property type="project" value="TreeGrafter"/>
</dbReference>
<evidence type="ECO:0000256" key="5">
    <source>
        <dbReference type="RuleBase" id="RU000481"/>
    </source>
</evidence>
<name>A0A1T4WZB0_9BACT</name>
<dbReference type="SUPFAM" id="SSF53383">
    <property type="entry name" value="PLP-dependent transferases"/>
    <property type="match status" value="1"/>
</dbReference>
<proteinExistence type="inferred from homology"/>
<gene>
    <name evidence="7" type="ORF">SAMN02745704_01523</name>
</gene>
<dbReference type="CDD" id="cd00609">
    <property type="entry name" value="AAT_like"/>
    <property type="match status" value="1"/>
</dbReference>